<dbReference type="RefSeq" id="WP_040838092.1">
    <property type="nucleotide sequence ID" value="NZ_BCMK01000014.1"/>
</dbReference>
<dbReference type="Proteomes" id="UP001282288">
    <property type="component" value="Unassembled WGS sequence"/>
</dbReference>
<dbReference type="CDD" id="cd08414">
    <property type="entry name" value="PBP2_LTTR_aromatics_like"/>
    <property type="match status" value="1"/>
</dbReference>
<dbReference type="GeneID" id="69813379"/>
<dbReference type="PANTHER" id="PTHR30346">
    <property type="entry name" value="TRANSCRIPTIONAL DUAL REGULATOR HCAR-RELATED"/>
    <property type="match status" value="1"/>
</dbReference>
<dbReference type="AlphaFoldDB" id="A0AAP6BDD1"/>
<dbReference type="SUPFAM" id="SSF46785">
    <property type="entry name" value="Winged helix' DNA-binding domain"/>
    <property type="match status" value="1"/>
</dbReference>
<keyword evidence="3" id="KW-0238">DNA-binding</keyword>
<evidence type="ECO:0000313" key="10">
    <source>
        <dbReference type="Proteomes" id="UP001282288"/>
    </source>
</evidence>
<dbReference type="InterPro" id="IPR000847">
    <property type="entry name" value="LysR_HTH_N"/>
</dbReference>
<evidence type="ECO:0000256" key="1">
    <source>
        <dbReference type="ARBA" id="ARBA00009437"/>
    </source>
</evidence>
<dbReference type="GO" id="GO:0003700">
    <property type="term" value="F:DNA-binding transcription factor activity"/>
    <property type="evidence" value="ECO:0007669"/>
    <property type="project" value="InterPro"/>
</dbReference>
<dbReference type="PROSITE" id="PS50931">
    <property type="entry name" value="HTH_LYSR"/>
    <property type="match status" value="1"/>
</dbReference>
<organism evidence="7 10">
    <name type="scientific">Streptomyces acidiscabies</name>
    <dbReference type="NCBI Taxonomy" id="42234"/>
    <lineage>
        <taxon>Bacteria</taxon>
        <taxon>Bacillati</taxon>
        <taxon>Actinomycetota</taxon>
        <taxon>Actinomycetes</taxon>
        <taxon>Kitasatosporales</taxon>
        <taxon>Streptomycetaceae</taxon>
        <taxon>Streptomyces</taxon>
    </lineage>
</organism>
<gene>
    <name evidence="7" type="ORF">PV399_23655</name>
    <name evidence="8" type="ORF">PV666_14055</name>
</gene>
<evidence type="ECO:0000256" key="2">
    <source>
        <dbReference type="ARBA" id="ARBA00023015"/>
    </source>
</evidence>
<comment type="similarity">
    <text evidence="1">Belongs to the LysR transcriptional regulatory family.</text>
</comment>
<evidence type="ECO:0000313" key="8">
    <source>
        <dbReference type="EMBL" id="MDX3019009.1"/>
    </source>
</evidence>
<dbReference type="FunFam" id="1.10.10.10:FF:000001">
    <property type="entry name" value="LysR family transcriptional regulator"/>
    <property type="match status" value="1"/>
</dbReference>
<dbReference type="PANTHER" id="PTHR30346:SF0">
    <property type="entry name" value="HCA OPERON TRANSCRIPTIONAL ACTIVATOR HCAR"/>
    <property type="match status" value="1"/>
</dbReference>
<evidence type="ECO:0000256" key="4">
    <source>
        <dbReference type="ARBA" id="ARBA00023163"/>
    </source>
</evidence>
<comment type="caution">
    <text evidence="7">The sequence shown here is derived from an EMBL/GenBank/DDBJ whole genome shotgun (WGS) entry which is preliminary data.</text>
</comment>
<dbReference type="GO" id="GO:0003677">
    <property type="term" value="F:DNA binding"/>
    <property type="evidence" value="ECO:0007669"/>
    <property type="project" value="UniProtKB-KW"/>
</dbReference>
<keyword evidence="2" id="KW-0805">Transcription regulation</keyword>
<evidence type="ECO:0000313" key="7">
    <source>
        <dbReference type="EMBL" id="MDX2962684.1"/>
    </source>
</evidence>
<evidence type="ECO:0000256" key="5">
    <source>
        <dbReference type="SAM" id="MobiDB-lite"/>
    </source>
</evidence>
<dbReference type="EMBL" id="JARAWP010000007">
    <property type="protein sequence ID" value="MDX3019009.1"/>
    <property type="molecule type" value="Genomic_DNA"/>
</dbReference>
<dbReference type="GO" id="GO:0032993">
    <property type="term" value="C:protein-DNA complex"/>
    <property type="evidence" value="ECO:0007669"/>
    <property type="project" value="TreeGrafter"/>
</dbReference>
<sequence>MDLRRLNSFVAVAEEAHFGKAAKKLYLSPPSVTLHIKQLEADFGVQLLHRTPVSLTPAGRRLLRHARQLLGALDAARQDLADLAEPGGPRTGRLRVGVMSHGAGELTSSALSAFQHLRPNVPLTVVQLDFQEHQSALLDGAVDVAFIRPAPTDDRIRCDVLTTESRVAIVPATSRLADARAEGVSLDEVLDEPFLPVTEVPREFADYFYFAPARGGTPVRQGAPAVVRTPYDALRSVAGGAGVATTVESFTHYHSWPGTAYVPILDAPWENCVLARRGDDDSPSVQTFRALTATLAKNQSVPSLDKLPDPENLRNSAKEIRRDHAA</sequence>
<dbReference type="Gene3D" id="3.40.190.10">
    <property type="entry name" value="Periplasmic binding protein-like II"/>
    <property type="match status" value="2"/>
</dbReference>
<evidence type="ECO:0000313" key="9">
    <source>
        <dbReference type="Proteomes" id="UP001272987"/>
    </source>
</evidence>
<keyword evidence="9" id="KW-1185">Reference proteome</keyword>
<dbReference type="Gene3D" id="1.10.10.10">
    <property type="entry name" value="Winged helix-like DNA-binding domain superfamily/Winged helix DNA-binding domain"/>
    <property type="match status" value="1"/>
</dbReference>
<dbReference type="InterPro" id="IPR036390">
    <property type="entry name" value="WH_DNA-bd_sf"/>
</dbReference>
<protein>
    <submittedName>
        <fullName evidence="7">LysR family transcriptional regulator</fullName>
    </submittedName>
</protein>
<accession>A0AAP6BDD1</accession>
<feature type="domain" description="HTH lysR-type" evidence="6">
    <location>
        <begin position="1"/>
        <end position="56"/>
    </location>
</feature>
<dbReference type="SUPFAM" id="SSF53850">
    <property type="entry name" value="Periplasmic binding protein-like II"/>
    <property type="match status" value="1"/>
</dbReference>
<dbReference type="Proteomes" id="UP001272987">
    <property type="component" value="Unassembled WGS sequence"/>
</dbReference>
<dbReference type="EMBL" id="JARAWC010000017">
    <property type="protein sequence ID" value="MDX2962684.1"/>
    <property type="molecule type" value="Genomic_DNA"/>
</dbReference>
<evidence type="ECO:0000259" key="6">
    <source>
        <dbReference type="PROSITE" id="PS50931"/>
    </source>
</evidence>
<proteinExistence type="inferred from homology"/>
<keyword evidence="4" id="KW-0804">Transcription</keyword>
<evidence type="ECO:0000256" key="3">
    <source>
        <dbReference type="ARBA" id="ARBA00023125"/>
    </source>
</evidence>
<dbReference type="InterPro" id="IPR005119">
    <property type="entry name" value="LysR_subst-bd"/>
</dbReference>
<dbReference type="Pfam" id="PF03466">
    <property type="entry name" value="LysR_substrate"/>
    <property type="match status" value="1"/>
</dbReference>
<feature type="region of interest" description="Disordered" evidence="5">
    <location>
        <begin position="299"/>
        <end position="326"/>
    </location>
</feature>
<reference evidence="7 9" key="1">
    <citation type="journal article" date="2023" name="Microb. Genom.">
        <title>Mesoterricola silvestris gen. nov., sp. nov., Mesoterricola sediminis sp. nov., Geothrix oryzae sp. nov., Geothrix edaphica sp. nov., Geothrix rubra sp. nov., and Geothrix limicola sp. nov., six novel members of Acidobacteriota isolated from soils.</title>
        <authorList>
            <person name="Weisberg A.J."/>
            <person name="Pearce E."/>
            <person name="Kramer C.G."/>
            <person name="Chang J.H."/>
            <person name="Clarke C.R."/>
        </authorList>
    </citation>
    <scope>NUCLEOTIDE SEQUENCE</scope>
    <source>
        <strain evidence="8 9">NB05-1H</strain>
        <strain evidence="7">NRRL_B-16521</strain>
    </source>
</reference>
<dbReference type="InterPro" id="IPR036388">
    <property type="entry name" value="WH-like_DNA-bd_sf"/>
</dbReference>
<dbReference type="Pfam" id="PF00126">
    <property type="entry name" value="HTH_1"/>
    <property type="match status" value="1"/>
</dbReference>
<name>A0AAP6BDD1_9ACTN</name>
<feature type="compositionally biased region" description="Basic and acidic residues" evidence="5">
    <location>
        <begin position="306"/>
        <end position="326"/>
    </location>
</feature>